<evidence type="ECO:0000313" key="3">
    <source>
        <dbReference type="Proteomes" id="UP000037696"/>
    </source>
</evidence>
<evidence type="ECO:0000256" key="1">
    <source>
        <dbReference type="SAM" id="MobiDB-lite"/>
    </source>
</evidence>
<evidence type="ECO:0000313" key="2">
    <source>
        <dbReference type="EMBL" id="KOS38197.1"/>
    </source>
</evidence>
<organism evidence="2 3">
    <name type="scientific">Penicillium nordicum</name>
    <dbReference type="NCBI Taxonomy" id="229535"/>
    <lineage>
        <taxon>Eukaryota</taxon>
        <taxon>Fungi</taxon>
        <taxon>Dikarya</taxon>
        <taxon>Ascomycota</taxon>
        <taxon>Pezizomycotina</taxon>
        <taxon>Eurotiomycetes</taxon>
        <taxon>Eurotiomycetidae</taxon>
        <taxon>Eurotiales</taxon>
        <taxon>Aspergillaceae</taxon>
        <taxon>Penicillium</taxon>
    </lineage>
</organism>
<accession>A0A0M8NVJ7</accession>
<dbReference type="AlphaFoldDB" id="A0A0M8NVJ7"/>
<comment type="caution">
    <text evidence="2">The sequence shown here is derived from an EMBL/GenBank/DDBJ whole genome shotgun (WGS) entry which is preliminary data.</text>
</comment>
<feature type="non-terminal residue" evidence="2">
    <location>
        <position position="1"/>
    </location>
</feature>
<keyword evidence="3" id="KW-1185">Reference proteome</keyword>
<dbReference type="Proteomes" id="UP000037696">
    <property type="component" value="Unassembled WGS sequence"/>
</dbReference>
<proteinExistence type="predicted"/>
<protein>
    <submittedName>
        <fullName evidence="2">Uncharacterized protein</fullName>
    </submittedName>
</protein>
<gene>
    <name evidence="2" type="ORF">ACN38_g10969</name>
</gene>
<reference evidence="2 3" key="1">
    <citation type="submission" date="2015-08" db="EMBL/GenBank/DDBJ databases">
        <title>Genome sequencing of Penicillium nordicum.</title>
        <authorList>
            <person name="Nguyen H.D."/>
            <person name="Seifert K.A."/>
        </authorList>
    </citation>
    <scope>NUCLEOTIDE SEQUENCE [LARGE SCALE GENOMIC DNA]</scope>
    <source>
        <strain evidence="2 3">DAOMC 185683</strain>
    </source>
</reference>
<name>A0A0M8NVJ7_9EURO</name>
<dbReference type="EMBL" id="LHQQ01000265">
    <property type="protein sequence ID" value="KOS38197.1"/>
    <property type="molecule type" value="Genomic_DNA"/>
</dbReference>
<sequence length="20" mass="2502">SQKNKKTKKKERKIGDENWR</sequence>
<feature type="compositionally biased region" description="Basic residues" evidence="1">
    <location>
        <begin position="1"/>
        <end position="12"/>
    </location>
</feature>
<feature type="region of interest" description="Disordered" evidence="1">
    <location>
        <begin position="1"/>
        <end position="20"/>
    </location>
</feature>